<keyword evidence="1" id="KW-1133">Transmembrane helix</keyword>
<sequence>MADVLTHVLVGYILGTLLSIRYESLRSAHVTLVMIGALTPDLVKIQLIAPDERVAETLGVAFSWSSLHTFVGSVLLIGLGALLLGPAHRKQAFALFAVGVLSHHILDILLLTPTGEAYTVFWPFLQYRPPAGDLYLSSDRWPALVASCGALLVWIVSRRRDSPTETSAID</sequence>
<dbReference type="AlphaFoldDB" id="L9VLH0"/>
<dbReference type="RefSeq" id="WP_006092127.1">
    <property type="nucleotide sequence ID" value="NZ_AOHW01000045.1"/>
</dbReference>
<dbReference type="Pfam" id="PF04307">
    <property type="entry name" value="YdjM"/>
    <property type="match status" value="1"/>
</dbReference>
<keyword evidence="1" id="KW-0472">Membrane</keyword>
<name>L9VLH0_9EURY</name>
<evidence type="ECO:0000256" key="1">
    <source>
        <dbReference type="SAM" id="Phobius"/>
    </source>
</evidence>
<dbReference type="Proteomes" id="UP000011599">
    <property type="component" value="Unassembled WGS sequence"/>
</dbReference>
<keyword evidence="3" id="KW-1185">Reference proteome</keyword>
<feature type="transmembrane region" description="Helical" evidence="1">
    <location>
        <begin position="141"/>
        <end position="157"/>
    </location>
</feature>
<evidence type="ECO:0000313" key="3">
    <source>
        <dbReference type="Proteomes" id="UP000011599"/>
    </source>
</evidence>
<dbReference type="EMBL" id="AOHW01000045">
    <property type="protein sequence ID" value="ELY37822.1"/>
    <property type="molecule type" value="Genomic_DNA"/>
</dbReference>
<organism evidence="2 3">
    <name type="scientific">Natronorubrum tibetense GA33</name>
    <dbReference type="NCBI Taxonomy" id="1114856"/>
    <lineage>
        <taxon>Archaea</taxon>
        <taxon>Methanobacteriati</taxon>
        <taxon>Methanobacteriota</taxon>
        <taxon>Stenosarchaea group</taxon>
        <taxon>Halobacteria</taxon>
        <taxon>Halobacteriales</taxon>
        <taxon>Natrialbaceae</taxon>
        <taxon>Natronorubrum</taxon>
    </lineage>
</organism>
<gene>
    <name evidence="2" type="ORF">C496_20010</name>
</gene>
<evidence type="ECO:0000313" key="2">
    <source>
        <dbReference type="EMBL" id="ELY37822.1"/>
    </source>
</evidence>
<feature type="transmembrane region" description="Helical" evidence="1">
    <location>
        <begin position="92"/>
        <end position="112"/>
    </location>
</feature>
<reference evidence="2 3" key="1">
    <citation type="journal article" date="2014" name="PLoS Genet.">
        <title>Phylogenetically driven sequencing of extremely halophilic archaea reveals strategies for static and dynamic osmo-response.</title>
        <authorList>
            <person name="Becker E.A."/>
            <person name="Seitzer P.M."/>
            <person name="Tritt A."/>
            <person name="Larsen D."/>
            <person name="Krusor M."/>
            <person name="Yao A.I."/>
            <person name="Wu D."/>
            <person name="Madern D."/>
            <person name="Eisen J.A."/>
            <person name="Darling A.E."/>
            <person name="Facciotti M.T."/>
        </authorList>
    </citation>
    <scope>NUCLEOTIDE SEQUENCE [LARGE SCALE GENOMIC DNA]</scope>
    <source>
        <strain evidence="2 3">GA33</strain>
    </source>
</reference>
<feature type="transmembrane region" description="Helical" evidence="1">
    <location>
        <begin position="6"/>
        <end position="22"/>
    </location>
</feature>
<feature type="transmembrane region" description="Helical" evidence="1">
    <location>
        <begin position="61"/>
        <end position="85"/>
    </location>
</feature>
<protein>
    <recommendedName>
        <fullName evidence="4">Membrane-bound metal-dependent hydrolase</fullName>
    </recommendedName>
</protein>
<evidence type="ECO:0008006" key="4">
    <source>
        <dbReference type="Google" id="ProtNLM"/>
    </source>
</evidence>
<keyword evidence="1" id="KW-0812">Transmembrane</keyword>
<dbReference type="OrthoDB" id="241062at2157"/>
<dbReference type="eggNOG" id="arCOG02856">
    <property type="taxonomic scope" value="Archaea"/>
</dbReference>
<dbReference type="InterPro" id="IPR007404">
    <property type="entry name" value="YdjM-like"/>
</dbReference>
<proteinExistence type="predicted"/>
<feature type="transmembrane region" description="Helical" evidence="1">
    <location>
        <begin position="29"/>
        <end position="49"/>
    </location>
</feature>
<accession>L9VLH0</accession>
<comment type="caution">
    <text evidence="2">The sequence shown here is derived from an EMBL/GenBank/DDBJ whole genome shotgun (WGS) entry which is preliminary data.</text>
</comment>